<dbReference type="RefSeq" id="XP_016747215.2">
    <property type="nucleotide sequence ID" value="XM_016891726.2"/>
</dbReference>
<dbReference type="PANTHER" id="PTHR33710">
    <property type="entry name" value="BNAC02G09200D PROTEIN"/>
    <property type="match status" value="1"/>
</dbReference>
<reference evidence="1" key="1">
    <citation type="journal article" date="2020" name="Nat. Genet.">
        <title>Genomic diversifications of five Gossypium allopolyploid species and their impact on cotton improvement.</title>
        <authorList>
            <person name="Chen Z.J."/>
            <person name="Sreedasyam A."/>
            <person name="Ando A."/>
            <person name="Song Q."/>
            <person name="De Santiago L.M."/>
            <person name="Hulse-Kemp A.M."/>
            <person name="Ding M."/>
            <person name="Ye W."/>
            <person name="Kirkbride R.C."/>
            <person name="Jenkins J."/>
            <person name="Plott C."/>
            <person name="Lovell J."/>
            <person name="Lin Y.M."/>
            <person name="Vaughn R."/>
            <person name="Liu B."/>
            <person name="Simpson S."/>
            <person name="Scheffler B.E."/>
            <person name="Wen L."/>
            <person name="Saski C.A."/>
            <person name="Grover C.E."/>
            <person name="Hu G."/>
            <person name="Conover J.L."/>
            <person name="Carlson J.W."/>
            <person name="Shu S."/>
            <person name="Boston L.B."/>
            <person name="Williams M."/>
            <person name="Peterson D.G."/>
            <person name="McGee K."/>
            <person name="Jones D.C."/>
            <person name="Wendel J.F."/>
            <person name="Stelly D.M."/>
            <person name="Grimwood J."/>
            <person name="Schmutz J."/>
        </authorList>
    </citation>
    <scope>NUCLEOTIDE SEQUENCE [LARGE SCALE GENOMIC DNA]</scope>
    <source>
        <strain evidence="1">cv. TM-1</strain>
    </source>
</reference>
<dbReference type="Proteomes" id="UP000818029">
    <property type="component" value="Chromosome D07"/>
</dbReference>
<evidence type="ECO:0008006" key="3">
    <source>
        <dbReference type="Google" id="ProtNLM"/>
    </source>
</evidence>
<dbReference type="AlphaFoldDB" id="A0A1U8P7V5"/>
<dbReference type="SUPFAM" id="SSF56219">
    <property type="entry name" value="DNase I-like"/>
    <property type="match status" value="1"/>
</dbReference>
<gene>
    <name evidence="2" type="primary">LOC107955950</name>
</gene>
<accession>A0A1U8P7V5</accession>
<dbReference type="GeneID" id="107955950"/>
<evidence type="ECO:0000313" key="1">
    <source>
        <dbReference type="Proteomes" id="UP000818029"/>
    </source>
</evidence>
<keyword evidence="1" id="KW-1185">Reference proteome</keyword>
<dbReference type="PANTHER" id="PTHR33710:SF73">
    <property type="entry name" value="ZINC KNUCKLE CX2CX4HX4C DOMAIN-CONTAINING PROTEIN"/>
    <property type="match status" value="1"/>
</dbReference>
<dbReference type="PaxDb" id="3635-A0A1U8P7V5"/>
<reference evidence="2" key="2">
    <citation type="submission" date="2025-08" db="UniProtKB">
        <authorList>
            <consortium name="RefSeq"/>
        </authorList>
    </citation>
    <scope>IDENTIFICATION</scope>
</reference>
<dbReference type="Gene3D" id="3.60.10.10">
    <property type="entry name" value="Endonuclease/exonuclease/phosphatase"/>
    <property type="match status" value="1"/>
</dbReference>
<evidence type="ECO:0000313" key="2">
    <source>
        <dbReference type="RefSeq" id="XP_016747215.2"/>
    </source>
</evidence>
<protein>
    <recommendedName>
        <fullName evidence="3">Reverse transcriptase</fullName>
    </recommendedName>
</protein>
<dbReference type="STRING" id="3635.A0A1U8P7V5"/>
<organism evidence="1 2">
    <name type="scientific">Gossypium hirsutum</name>
    <name type="common">Upland cotton</name>
    <name type="synonym">Gossypium mexicanum</name>
    <dbReference type="NCBI Taxonomy" id="3635"/>
    <lineage>
        <taxon>Eukaryota</taxon>
        <taxon>Viridiplantae</taxon>
        <taxon>Streptophyta</taxon>
        <taxon>Embryophyta</taxon>
        <taxon>Tracheophyta</taxon>
        <taxon>Spermatophyta</taxon>
        <taxon>Magnoliopsida</taxon>
        <taxon>eudicotyledons</taxon>
        <taxon>Gunneridae</taxon>
        <taxon>Pentapetalae</taxon>
        <taxon>rosids</taxon>
        <taxon>malvids</taxon>
        <taxon>Malvales</taxon>
        <taxon>Malvaceae</taxon>
        <taxon>Malvoideae</taxon>
        <taxon>Gossypium</taxon>
    </lineage>
</organism>
<dbReference type="KEGG" id="ghi:107955950"/>
<proteinExistence type="predicted"/>
<dbReference type="InterPro" id="IPR036691">
    <property type="entry name" value="Endo/exonu/phosph_ase_sf"/>
</dbReference>
<name>A0A1U8P7V5_GOSHI</name>
<sequence length="278" mass="33271">MAAFREALGYCDLYDLWFNGQWYTWERGRLVKNNIRERLDRGVANMKWWDLFPRYKVNRLQHSFSDHCPVVVDTFGNKDMQGGVKQWHFRFDANWVLNDEVNERLKQEWNSNSLDVLEKLEKVGSKLSNWVKGEKQRKDQRRKYLNGRLLELGASEISDVALEEITEIKLELNIEADKDELYWEQRARVNWLRIGDRNTTFFHKSATHRRRKNRIKGLENEVGKLITDEHEITILATKYFKELFSSKPVKSHDRLFESFLPCITDKHNGILMQEFKEE</sequence>